<dbReference type="InterPro" id="IPR056884">
    <property type="entry name" value="NPHP3-like_N"/>
</dbReference>
<dbReference type="SUPFAM" id="SSF50998">
    <property type="entry name" value="Quinoprotein alcohol dehydrogenase-like"/>
    <property type="match status" value="1"/>
</dbReference>
<keyword evidence="1" id="KW-0677">Repeat</keyword>
<evidence type="ECO:0000313" key="4">
    <source>
        <dbReference type="Proteomes" id="UP001610563"/>
    </source>
</evidence>
<protein>
    <recommendedName>
        <fullName evidence="2">Nephrocystin 3-like N-terminal domain-containing protein</fullName>
    </recommendedName>
</protein>
<dbReference type="Gene3D" id="2.130.10.10">
    <property type="entry name" value="YVTN repeat-like/Quinoprotein amine dehydrogenase"/>
    <property type="match status" value="2"/>
</dbReference>
<dbReference type="Pfam" id="PF24883">
    <property type="entry name" value="NPHP3_N"/>
    <property type="match status" value="1"/>
</dbReference>
<accession>A0ABR4FJR7</accession>
<dbReference type="SUPFAM" id="SSF50969">
    <property type="entry name" value="YVTN repeat-like/Quinoprotein amine dehydrogenase"/>
    <property type="match status" value="1"/>
</dbReference>
<dbReference type="SUPFAM" id="SSF53167">
    <property type="entry name" value="Purine and uridine phosphorylases"/>
    <property type="match status" value="1"/>
</dbReference>
<comment type="caution">
    <text evidence="3">The sequence shown here is derived from an EMBL/GenBank/DDBJ whole genome shotgun (WGS) entry which is preliminary data.</text>
</comment>
<evidence type="ECO:0000313" key="3">
    <source>
        <dbReference type="EMBL" id="KAL2783503.1"/>
    </source>
</evidence>
<dbReference type="InterPro" id="IPR015943">
    <property type="entry name" value="WD40/YVTN_repeat-like_dom_sf"/>
</dbReference>
<reference evidence="3 4" key="1">
    <citation type="submission" date="2024-07" db="EMBL/GenBank/DDBJ databases">
        <title>Section-level genome sequencing and comparative genomics of Aspergillus sections Usti and Cavernicolus.</title>
        <authorList>
            <consortium name="Lawrence Berkeley National Laboratory"/>
            <person name="Nybo J.L."/>
            <person name="Vesth T.C."/>
            <person name="Theobald S."/>
            <person name="Frisvad J.C."/>
            <person name="Larsen T.O."/>
            <person name="Kjaerboelling I."/>
            <person name="Rothschild-Mancinelli K."/>
            <person name="Lyhne E.K."/>
            <person name="Kogle M.E."/>
            <person name="Barry K."/>
            <person name="Clum A."/>
            <person name="Na H."/>
            <person name="Ledsgaard L."/>
            <person name="Lin J."/>
            <person name="Lipzen A."/>
            <person name="Kuo A."/>
            <person name="Riley R."/>
            <person name="Mondo S."/>
            <person name="Labutti K."/>
            <person name="Haridas S."/>
            <person name="Pangalinan J."/>
            <person name="Salamov A.A."/>
            <person name="Simmons B.A."/>
            <person name="Magnuson J.K."/>
            <person name="Chen J."/>
            <person name="Drula E."/>
            <person name="Henrissat B."/>
            <person name="Wiebenga A."/>
            <person name="Lubbers R.J."/>
            <person name="Gomes A.C."/>
            <person name="Makela M.R."/>
            <person name="Stajich J."/>
            <person name="Grigoriev I.V."/>
            <person name="Mortensen U.H."/>
            <person name="De Vries R.P."/>
            <person name="Baker S.E."/>
            <person name="Andersen M.R."/>
        </authorList>
    </citation>
    <scope>NUCLEOTIDE SEQUENCE [LARGE SCALE GENOMIC DNA]</scope>
    <source>
        <strain evidence="3 4">CBS 209.92</strain>
    </source>
</reference>
<name>A0ABR4FJR7_9EURO</name>
<evidence type="ECO:0000256" key="1">
    <source>
        <dbReference type="ARBA" id="ARBA00022737"/>
    </source>
</evidence>
<dbReference type="EMBL" id="JBFTWV010000231">
    <property type="protein sequence ID" value="KAL2783503.1"/>
    <property type="molecule type" value="Genomic_DNA"/>
</dbReference>
<dbReference type="Proteomes" id="UP001610563">
    <property type="component" value="Unassembled WGS sequence"/>
</dbReference>
<dbReference type="Gene3D" id="3.40.50.1580">
    <property type="entry name" value="Nucleoside phosphorylase domain"/>
    <property type="match status" value="1"/>
</dbReference>
<dbReference type="PANTHER" id="PTHR46082">
    <property type="entry name" value="ATP/GTP-BINDING PROTEIN-RELATED"/>
    <property type="match status" value="1"/>
</dbReference>
<dbReference type="InterPro" id="IPR053137">
    <property type="entry name" value="NLR-like"/>
</dbReference>
<dbReference type="InterPro" id="IPR027417">
    <property type="entry name" value="P-loop_NTPase"/>
</dbReference>
<proteinExistence type="predicted"/>
<sequence length="1579" mass="174752">MASDEYTIGWICALPIEKATARGMLDEIHDTSFIRAASDKNSYTLGRIGSHNIVVASLPSGVYGETPAATVAAHMLASFKSVRIGLLVGIGGGIPSRSHDIRLGDVVISRPEGTLGGVVQFDRGKTTAEGQFVRTGVLNKPPLVLLNALAELEAEHEMEGSKVPLYIAEMVDRYPRMRTDYSYQGPSNDVLYRSDYDYSEEDDSTCESCDPSEIVQRAERESEHPVIHYGIIASSNQVVKDAVLRDRIGAELGAMCLEMEAAGIMDSFPCLVIRGVSDYADSHKNKRWQRYAAATAAAYTKELLHKVPPSEMSAGPTALHLLRSELSEIIHEVQSVKQKVYLDTLPVAEGAAFDSYDNERSPHCHPETRGELLRQVNDWSTDKKGKSIFWLNGMAGTGKSTIARTVARSFHNEDRLAASFFFKRGEASRGDASRFFTTIASQIASSLPGLAEHIQAAVQSTPLIADKGLGIQFSELIVQPLLALKLTSATRNIIVVDALNECHDAAQIKAIIHLFSGPSMEKANLRVFLTSRPDAVIRLNFNQLVRGVYDPLILHDVGQETVDHDIRVVLVEEMRRTVQDYNAVASADAVLVGDWPGPERIDRLVKIASPLFISAATICRFLGDQRFSPERQLALLLEYQGASHASRLDFTYLPVLDQILAADLTKRERDYLIAEFQNIVGSLVILAEPLSAFHLARLLCIPKTRVETTLGHLHAVLSIPPDGTPVRLFHASFRDFLLDDGLPDKSPFAVQGPPAHSLLLQRCLDRMTRTMAPMGPSHNVYGPAGTTNFYSFVEQETLDEGLPGDLRYACLYWVHHLEQAKVSIQPGDGVHCFLKAHFLDWVEALGVLNRPSEVLNSVQTLVSLADDSDTKSPLLQLLLDARRFVYGHKPVIDRAPQLIHQSVILLPLSSLIRATFLHKRPTWITHLPAVPRNWGQTSLHVDGFALNCLAFAHDSSRLLSEYRVWDANSGHVLHTVSRYQPRSAVDRMHDYQHGVKALAFKTPHELTILTRGGQLQNWNLLTGEKTRLRLDSAVKDAVFSADATKLAFIATSSPFETSVKQSKVPSIAVRDNTTGRIIRKVEQVEHALLSLSSDGNILACCIFPDDQSLRGTHIEVFELTHRGSYKPKVISGPLADTRMINLSPNGQKLAVYGEEQNTALVLVIDIGTSETEHMFPVSAKVTCMSFSPDAATLTIVLEKKEFHLYDLITGRAQMIRKHCRHDLIAFAPDGLTIATAPRTANGMEIWNSLTSPDNALHQGPTSSLGHCSPLFSLSPDGSMTATSQSKGNAVIVVDVATNGIKHELQTLGVPEAVAFSRNGKIIAAKTFCYISPKEDESDDDSEFTFVDLDDDVVVVGKDIPKVQHPCWLEVWNTKSKRSFPFRKGLPLSYRRSLFAVHPKGTRIAFALVDETKAGINHIATVEEWDIVYGDLLCTHILEAPIRVSKIQYSADGTRIDLVQYKESTSPPSMTTTRIRSWQPGQDTQLTHSKWRMEKHDLPRTGIWVTEDEAWIRYDSHYILYIPSHMRPMQHVYLGTSFDGVCSDSGEAVVGWITVKGLFTTFRIDLDKLHLTISGSDHKC</sequence>
<dbReference type="SUPFAM" id="SSF52540">
    <property type="entry name" value="P-loop containing nucleoside triphosphate hydrolases"/>
    <property type="match status" value="1"/>
</dbReference>
<gene>
    <name evidence="3" type="ORF">BJX66DRAFT_127301</name>
</gene>
<dbReference type="PANTHER" id="PTHR46082:SF11">
    <property type="entry name" value="AAA+ ATPASE DOMAIN-CONTAINING PROTEIN-RELATED"/>
    <property type="match status" value="1"/>
</dbReference>
<dbReference type="InterPro" id="IPR011044">
    <property type="entry name" value="Quino_amine_DH_bsu"/>
</dbReference>
<dbReference type="InterPro" id="IPR011047">
    <property type="entry name" value="Quinoprotein_ADH-like_sf"/>
</dbReference>
<dbReference type="Gene3D" id="3.40.50.300">
    <property type="entry name" value="P-loop containing nucleotide triphosphate hydrolases"/>
    <property type="match status" value="1"/>
</dbReference>
<evidence type="ECO:0000259" key="2">
    <source>
        <dbReference type="Pfam" id="PF24883"/>
    </source>
</evidence>
<keyword evidence="4" id="KW-1185">Reference proteome</keyword>
<feature type="domain" description="Nephrocystin 3-like N-terminal" evidence="2">
    <location>
        <begin position="375"/>
        <end position="532"/>
    </location>
</feature>
<organism evidence="3 4">
    <name type="scientific">Aspergillus keveii</name>
    <dbReference type="NCBI Taxonomy" id="714993"/>
    <lineage>
        <taxon>Eukaryota</taxon>
        <taxon>Fungi</taxon>
        <taxon>Dikarya</taxon>
        <taxon>Ascomycota</taxon>
        <taxon>Pezizomycotina</taxon>
        <taxon>Eurotiomycetes</taxon>
        <taxon>Eurotiomycetidae</taxon>
        <taxon>Eurotiales</taxon>
        <taxon>Aspergillaceae</taxon>
        <taxon>Aspergillus</taxon>
        <taxon>Aspergillus subgen. Nidulantes</taxon>
    </lineage>
</organism>
<dbReference type="InterPro" id="IPR035994">
    <property type="entry name" value="Nucleoside_phosphorylase_sf"/>
</dbReference>